<protein>
    <submittedName>
        <fullName evidence="1">Uncharacterized protein</fullName>
    </submittedName>
</protein>
<dbReference type="AlphaFoldDB" id="A0A0D3FHM7"/>
<dbReference type="EnsemblPlants" id="OBART03G14790.1">
    <property type="protein sequence ID" value="OBART03G14790.1"/>
    <property type="gene ID" value="OBART03G14790"/>
</dbReference>
<proteinExistence type="predicted"/>
<dbReference type="PaxDb" id="65489-OBART03G14790.1"/>
<sequence length="69" mass="7689">MLNGVARWRPSPLTSLTLDRLDVAYAGCPDLVVAIGREARASDLVIMDGGRRRREQGARSPVRAPCRWR</sequence>
<organism evidence="1">
    <name type="scientific">Oryza barthii</name>
    <dbReference type="NCBI Taxonomy" id="65489"/>
    <lineage>
        <taxon>Eukaryota</taxon>
        <taxon>Viridiplantae</taxon>
        <taxon>Streptophyta</taxon>
        <taxon>Embryophyta</taxon>
        <taxon>Tracheophyta</taxon>
        <taxon>Spermatophyta</taxon>
        <taxon>Magnoliopsida</taxon>
        <taxon>Liliopsida</taxon>
        <taxon>Poales</taxon>
        <taxon>Poaceae</taxon>
        <taxon>BOP clade</taxon>
        <taxon>Oryzoideae</taxon>
        <taxon>Oryzeae</taxon>
        <taxon>Oryzinae</taxon>
        <taxon>Oryza</taxon>
    </lineage>
</organism>
<reference evidence="1" key="2">
    <citation type="submission" date="2015-03" db="UniProtKB">
        <authorList>
            <consortium name="EnsemblPlants"/>
        </authorList>
    </citation>
    <scope>IDENTIFICATION</scope>
</reference>
<dbReference type="Proteomes" id="UP000026960">
    <property type="component" value="Chromosome 3"/>
</dbReference>
<dbReference type="Gramene" id="OBART03G14790.1">
    <property type="protein sequence ID" value="OBART03G14790.1"/>
    <property type="gene ID" value="OBART03G14790"/>
</dbReference>
<reference evidence="1" key="1">
    <citation type="journal article" date="2009" name="Rice">
        <title>De Novo Next Generation Sequencing of Plant Genomes.</title>
        <authorList>
            <person name="Rounsley S."/>
            <person name="Marri P.R."/>
            <person name="Yu Y."/>
            <person name="He R."/>
            <person name="Sisneros N."/>
            <person name="Goicoechea J.L."/>
            <person name="Lee S.J."/>
            <person name="Angelova A."/>
            <person name="Kudrna D."/>
            <person name="Luo M."/>
            <person name="Affourtit J."/>
            <person name="Desany B."/>
            <person name="Knight J."/>
            <person name="Niazi F."/>
            <person name="Egholm M."/>
            <person name="Wing R.A."/>
        </authorList>
    </citation>
    <scope>NUCLEOTIDE SEQUENCE [LARGE SCALE GENOMIC DNA]</scope>
    <source>
        <strain evidence="1">cv. IRGC 105608</strain>
    </source>
</reference>
<keyword evidence="2" id="KW-1185">Reference proteome</keyword>
<evidence type="ECO:0000313" key="2">
    <source>
        <dbReference type="Proteomes" id="UP000026960"/>
    </source>
</evidence>
<accession>A0A0D3FHM7</accession>
<name>A0A0D3FHM7_9ORYZ</name>
<evidence type="ECO:0000313" key="1">
    <source>
        <dbReference type="EnsemblPlants" id="OBART03G14790.1"/>
    </source>
</evidence>
<dbReference type="HOGENOM" id="CLU_2779846_0_0_1"/>